<dbReference type="STRING" id="1798507.A3A34_01630"/>
<evidence type="ECO:0000313" key="2">
    <source>
        <dbReference type="Proteomes" id="UP000178587"/>
    </source>
</evidence>
<name>A0A1F6ERB5_9BACT</name>
<organism evidence="1 2">
    <name type="scientific">Candidatus Kaiserbacteria bacterium RIFCSPLOWO2_01_FULL_50_24</name>
    <dbReference type="NCBI Taxonomy" id="1798507"/>
    <lineage>
        <taxon>Bacteria</taxon>
        <taxon>Candidatus Kaiseribacteriota</taxon>
    </lineage>
</organism>
<protein>
    <submittedName>
        <fullName evidence="1">Uncharacterized protein</fullName>
    </submittedName>
</protein>
<gene>
    <name evidence="1" type="ORF">A3A34_01630</name>
</gene>
<sequence length="323" mass="35271">MIPLAAHGQTLLSPVDPLSIEVDPAYPAPFEIVTLRVIGNVLELGESAISWSANGKRITSGTGVRSATVTLGASGTSVSVEVAAISPDGARAVGLVTIRPTEVDLHWSANSYVPPFFRGRALPSAGVTMRAEALTRFRRANGSTLESNELTYTWRRNNHVLISVSGRGKNIVEVPTPPLFGSHILSVTVTSSDDTYRGYASERISSYEPVLLLYHEHPLFGVLTNAAIQENAFFDDREATFTATPYYADTAREQNDYIFNWGVNRSLVPGSEQNQITIRTEGAQVVAQIELIFSHAVNWLQNARNTWNITFEPTTQSGFFGNE</sequence>
<dbReference type="Proteomes" id="UP000178587">
    <property type="component" value="Unassembled WGS sequence"/>
</dbReference>
<proteinExistence type="predicted"/>
<evidence type="ECO:0000313" key="1">
    <source>
        <dbReference type="EMBL" id="OGG76171.1"/>
    </source>
</evidence>
<dbReference type="AlphaFoldDB" id="A0A1F6ERB5"/>
<comment type="caution">
    <text evidence="1">The sequence shown here is derived from an EMBL/GenBank/DDBJ whole genome shotgun (WGS) entry which is preliminary data.</text>
</comment>
<accession>A0A1F6ERB5</accession>
<dbReference type="EMBL" id="MFLU01000002">
    <property type="protein sequence ID" value="OGG76171.1"/>
    <property type="molecule type" value="Genomic_DNA"/>
</dbReference>
<reference evidence="1 2" key="1">
    <citation type="journal article" date="2016" name="Nat. Commun.">
        <title>Thousands of microbial genomes shed light on interconnected biogeochemical processes in an aquifer system.</title>
        <authorList>
            <person name="Anantharaman K."/>
            <person name="Brown C.T."/>
            <person name="Hug L.A."/>
            <person name="Sharon I."/>
            <person name="Castelle C.J."/>
            <person name="Probst A.J."/>
            <person name="Thomas B.C."/>
            <person name="Singh A."/>
            <person name="Wilkins M.J."/>
            <person name="Karaoz U."/>
            <person name="Brodie E.L."/>
            <person name="Williams K.H."/>
            <person name="Hubbard S.S."/>
            <person name="Banfield J.F."/>
        </authorList>
    </citation>
    <scope>NUCLEOTIDE SEQUENCE [LARGE SCALE GENOMIC DNA]</scope>
</reference>